<accession>A0A9D6UP21</accession>
<keyword evidence="2" id="KW-0159">Chromosome partition</keyword>
<feature type="domain" description="ParB-like N-terminal" evidence="4">
    <location>
        <begin position="31"/>
        <end position="120"/>
    </location>
</feature>
<dbReference type="InterPro" id="IPR003115">
    <property type="entry name" value="ParB_N"/>
</dbReference>
<dbReference type="NCBIfam" id="TIGR00180">
    <property type="entry name" value="parB_part"/>
    <property type="match status" value="1"/>
</dbReference>
<gene>
    <name evidence="5" type="ORF">HZB08_01750</name>
</gene>
<dbReference type="InterPro" id="IPR004437">
    <property type="entry name" value="ParB/RepB/Spo0J"/>
</dbReference>
<evidence type="ECO:0000313" key="5">
    <source>
        <dbReference type="EMBL" id="MBI5078731.1"/>
    </source>
</evidence>
<dbReference type="FunFam" id="1.10.10.2830:FF:000001">
    <property type="entry name" value="Chromosome partitioning protein ParB"/>
    <property type="match status" value="1"/>
</dbReference>
<evidence type="ECO:0000259" key="4">
    <source>
        <dbReference type="SMART" id="SM00470"/>
    </source>
</evidence>
<dbReference type="GO" id="GO:0045881">
    <property type="term" value="P:positive regulation of sporulation resulting in formation of a cellular spore"/>
    <property type="evidence" value="ECO:0007669"/>
    <property type="project" value="TreeGrafter"/>
</dbReference>
<dbReference type="CDD" id="cd16393">
    <property type="entry name" value="SPO0J_N"/>
    <property type="match status" value="1"/>
</dbReference>
<dbReference type="AlphaFoldDB" id="A0A9D6UP21"/>
<dbReference type="SUPFAM" id="SSF110849">
    <property type="entry name" value="ParB/Sulfiredoxin"/>
    <property type="match status" value="1"/>
</dbReference>
<evidence type="ECO:0000256" key="2">
    <source>
        <dbReference type="ARBA" id="ARBA00022829"/>
    </source>
</evidence>
<dbReference type="InterPro" id="IPR036086">
    <property type="entry name" value="ParB/Sulfiredoxin_sf"/>
</dbReference>
<dbReference type="SMART" id="SM00470">
    <property type="entry name" value="ParB"/>
    <property type="match status" value="1"/>
</dbReference>
<dbReference type="PANTHER" id="PTHR33375:SF1">
    <property type="entry name" value="CHROMOSOME-PARTITIONING PROTEIN PARB-RELATED"/>
    <property type="match status" value="1"/>
</dbReference>
<dbReference type="PANTHER" id="PTHR33375">
    <property type="entry name" value="CHROMOSOME-PARTITIONING PROTEIN PARB-RELATED"/>
    <property type="match status" value="1"/>
</dbReference>
<name>A0A9D6UP21_UNCSA</name>
<dbReference type="GO" id="GO:0005694">
    <property type="term" value="C:chromosome"/>
    <property type="evidence" value="ECO:0007669"/>
    <property type="project" value="TreeGrafter"/>
</dbReference>
<dbReference type="Proteomes" id="UP000808761">
    <property type="component" value="Unassembled WGS sequence"/>
</dbReference>
<dbReference type="SUPFAM" id="SSF109709">
    <property type="entry name" value="KorB DNA-binding domain-like"/>
    <property type="match status" value="1"/>
</dbReference>
<dbReference type="GO" id="GO:0003677">
    <property type="term" value="F:DNA binding"/>
    <property type="evidence" value="ECO:0007669"/>
    <property type="project" value="UniProtKB-KW"/>
</dbReference>
<dbReference type="Gene3D" id="1.10.10.2830">
    <property type="match status" value="1"/>
</dbReference>
<dbReference type="Pfam" id="PF17762">
    <property type="entry name" value="HTH_ParB"/>
    <property type="match status" value="1"/>
</dbReference>
<evidence type="ECO:0000256" key="3">
    <source>
        <dbReference type="ARBA" id="ARBA00023125"/>
    </source>
</evidence>
<reference evidence="5" key="1">
    <citation type="submission" date="2020-07" db="EMBL/GenBank/DDBJ databases">
        <title>Huge and variable diversity of episymbiotic CPR bacteria and DPANN archaea in groundwater ecosystems.</title>
        <authorList>
            <person name="He C.Y."/>
            <person name="Keren R."/>
            <person name="Whittaker M."/>
            <person name="Farag I.F."/>
            <person name="Doudna J."/>
            <person name="Cate J.H.D."/>
            <person name="Banfield J.F."/>
        </authorList>
    </citation>
    <scope>NUCLEOTIDE SEQUENCE</scope>
    <source>
        <strain evidence="5">NC_groundwater_1860_Pr3_B-0.1um_51_7</strain>
    </source>
</reference>
<proteinExistence type="inferred from homology"/>
<dbReference type="Pfam" id="PF02195">
    <property type="entry name" value="ParB_N"/>
    <property type="match status" value="1"/>
</dbReference>
<dbReference type="GO" id="GO:0007059">
    <property type="term" value="P:chromosome segregation"/>
    <property type="evidence" value="ECO:0007669"/>
    <property type="project" value="UniProtKB-KW"/>
</dbReference>
<dbReference type="InterPro" id="IPR050336">
    <property type="entry name" value="Chromosome_partition/occlusion"/>
</dbReference>
<organism evidence="5 6">
    <name type="scientific">Candidatus Saganbacteria bacterium</name>
    <dbReference type="NCBI Taxonomy" id="2575572"/>
    <lineage>
        <taxon>Bacteria</taxon>
        <taxon>Bacillati</taxon>
        <taxon>Saganbacteria</taxon>
    </lineage>
</organism>
<dbReference type="FunFam" id="3.90.1530.30:FF:000001">
    <property type="entry name" value="Chromosome partitioning protein ParB"/>
    <property type="match status" value="1"/>
</dbReference>
<dbReference type="EMBL" id="JACRKR010000090">
    <property type="protein sequence ID" value="MBI5078731.1"/>
    <property type="molecule type" value="Genomic_DNA"/>
</dbReference>
<dbReference type="InterPro" id="IPR041468">
    <property type="entry name" value="HTH_ParB/Spo0J"/>
</dbReference>
<comment type="similarity">
    <text evidence="1">Belongs to the ParB family.</text>
</comment>
<evidence type="ECO:0000313" key="6">
    <source>
        <dbReference type="Proteomes" id="UP000808761"/>
    </source>
</evidence>
<sequence>MANSGSKRGLGKGLGALIPQGSVFTGGRTIVNVDIHAVVPNPRQPRTRFTKESLHELSESIKSQGIIEPILTRMRNGKYELVAGERRLRAAKLAGIAVIPAIVKDFTDEQSLEISLIENLQREDLNPMDEAEGYSRLSSEFGLTQEEIAVRMGRDRSTIANMIRLLSLPRQIKESLRKGEITAGHARPLLSVEDPDRQMRFWREIVRAGLNVRDAEIMVTGKEEKPSAAAGKKGGRKRAFTRNVELNALVEQLTEYMATKVKIFGSPDRGRIEIEYYSKEDLERLLQLITAGKIIRPGQASLSLDRPQESLSN</sequence>
<evidence type="ECO:0000256" key="1">
    <source>
        <dbReference type="ARBA" id="ARBA00006295"/>
    </source>
</evidence>
<protein>
    <submittedName>
        <fullName evidence="5">ParB/RepB/Spo0J family partition protein</fullName>
    </submittedName>
</protein>
<comment type="caution">
    <text evidence="5">The sequence shown here is derived from an EMBL/GenBank/DDBJ whole genome shotgun (WGS) entry which is preliminary data.</text>
</comment>
<keyword evidence="3" id="KW-0238">DNA-binding</keyword>
<dbReference type="Gene3D" id="3.90.1530.30">
    <property type="match status" value="1"/>
</dbReference>